<evidence type="ECO:0000259" key="1">
    <source>
        <dbReference type="PROSITE" id="PS51186"/>
    </source>
</evidence>
<dbReference type="AlphaFoldDB" id="A0A6P1TU00"/>
<gene>
    <name evidence="2" type="ORF">Ana3638_22350</name>
</gene>
<dbReference type="InterPro" id="IPR052829">
    <property type="entry name" value="N-acetyltransferase_domain"/>
</dbReference>
<dbReference type="PROSITE" id="PS51186">
    <property type="entry name" value="GNAT"/>
    <property type="match status" value="1"/>
</dbReference>
<dbReference type="CDD" id="cd04301">
    <property type="entry name" value="NAT_SF"/>
    <property type="match status" value="1"/>
</dbReference>
<dbReference type="PANTHER" id="PTHR43259:SF1">
    <property type="entry name" value="N-ACETYLTRANSFERASE DOMAIN-CONTAINING PROTEIN"/>
    <property type="match status" value="1"/>
</dbReference>
<reference evidence="2 3" key="1">
    <citation type="submission" date="2020-01" db="EMBL/GenBank/DDBJ databases">
        <title>Genome analysis of Anaerocolumna sp. CBA3638.</title>
        <authorList>
            <person name="Kim J."/>
            <person name="Roh S.W."/>
        </authorList>
    </citation>
    <scope>NUCLEOTIDE SEQUENCE [LARGE SCALE GENOMIC DNA]</scope>
    <source>
        <strain evidence="2 3">CBA3638</strain>
    </source>
</reference>
<dbReference type="InterPro" id="IPR016181">
    <property type="entry name" value="Acyl_CoA_acyltransferase"/>
</dbReference>
<dbReference type="EMBL" id="CP048000">
    <property type="protein sequence ID" value="QHQ63176.1"/>
    <property type="molecule type" value="Genomic_DNA"/>
</dbReference>
<proteinExistence type="predicted"/>
<organism evidence="2 3">
    <name type="scientific">Anaerocolumna sedimenticola</name>
    <dbReference type="NCBI Taxonomy" id="2696063"/>
    <lineage>
        <taxon>Bacteria</taxon>
        <taxon>Bacillati</taxon>
        <taxon>Bacillota</taxon>
        <taxon>Clostridia</taxon>
        <taxon>Lachnospirales</taxon>
        <taxon>Lachnospiraceae</taxon>
        <taxon>Anaerocolumna</taxon>
    </lineage>
</organism>
<dbReference type="Proteomes" id="UP000464314">
    <property type="component" value="Chromosome"/>
</dbReference>
<dbReference type="Pfam" id="PF00583">
    <property type="entry name" value="Acetyltransf_1"/>
    <property type="match status" value="1"/>
</dbReference>
<evidence type="ECO:0000313" key="2">
    <source>
        <dbReference type="EMBL" id="QHQ63176.1"/>
    </source>
</evidence>
<dbReference type="InterPro" id="IPR000182">
    <property type="entry name" value="GNAT_dom"/>
</dbReference>
<keyword evidence="3" id="KW-1185">Reference proteome</keyword>
<protein>
    <submittedName>
        <fullName evidence="2">GNAT family N-acetyltransferase</fullName>
    </submittedName>
</protein>
<dbReference type="SUPFAM" id="SSF55729">
    <property type="entry name" value="Acyl-CoA N-acyltransferases (Nat)"/>
    <property type="match status" value="1"/>
</dbReference>
<keyword evidence="2" id="KW-0808">Transferase</keyword>
<name>A0A6P1TU00_9FIRM</name>
<dbReference type="PANTHER" id="PTHR43259">
    <property type="entry name" value="SPT10P"/>
    <property type="match status" value="1"/>
</dbReference>
<accession>A0A6P1TU00</accession>
<feature type="domain" description="N-acetyltransferase" evidence="1">
    <location>
        <begin position="5"/>
        <end position="164"/>
    </location>
</feature>
<sequence length="166" mass="18840">MGVTITTREMKEEEFGEYKKTSIKEYAKEIVTAGRVSEDTAVEEASKTFESLTPENGKNTEKNCLYIVEADGIRVGIFWYLIQNILDEDVAFIADIRLDEAERGKGYGRKILQFFEKEAKDKGYKVLGLNVFKDNPAAIHLYESEDYKIAVDSGGSLYMIKRIGNK</sequence>
<evidence type="ECO:0000313" key="3">
    <source>
        <dbReference type="Proteomes" id="UP000464314"/>
    </source>
</evidence>
<dbReference type="GO" id="GO:0016747">
    <property type="term" value="F:acyltransferase activity, transferring groups other than amino-acyl groups"/>
    <property type="evidence" value="ECO:0007669"/>
    <property type="project" value="InterPro"/>
</dbReference>
<dbReference type="Gene3D" id="3.40.630.30">
    <property type="match status" value="1"/>
</dbReference>
<dbReference type="RefSeq" id="WP_161839997.1">
    <property type="nucleotide sequence ID" value="NZ_CP048000.1"/>
</dbReference>
<dbReference type="KEGG" id="anr:Ana3638_22350"/>